<evidence type="ECO:0000313" key="2">
    <source>
        <dbReference type="Proteomes" id="UP001501666"/>
    </source>
</evidence>
<dbReference type="EMBL" id="BAAATE010000034">
    <property type="protein sequence ID" value="GAA2692155.1"/>
    <property type="molecule type" value="Genomic_DNA"/>
</dbReference>
<comment type="caution">
    <text evidence="1">The sequence shown here is derived from an EMBL/GenBank/DDBJ whole genome shotgun (WGS) entry which is preliminary data.</text>
</comment>
<sequence>MNVTLSREIQETVARTKAAHQTVKAARKRHEKAVQKRNLGALVLVMRHDRKVLPTMRLAALGRAQWQEILPEASIPSTLPKWSPEQAEKVIAEAVSEIAAIGVEEQQARENRVRGVLKLSQTTIDGNKLNNVEVGELTELGKVMVGKDLKHAKEWGFTEPDAGTASESAGMVPLAVMAERLGVSTKRVLDRIEYARENGIEVPRMSLAANRVQLVDEEAFPAWWVENRFHWLAAKDLAERWGVPYEAVKERLRTAKAKGTDPESANFGRRIFYEPASADEWGAQYGYAPRQ</sequence>
<evidence type="ECO:0000313" key="1">
    <source>
        <dbReference type="EMBL" id="GAA2692155.1"/>
    </source>
</evidence>
<dbReference type="RefSeq" id="WP_346154557.1">
    <property type="nucleotide sequence ID" value="NZ_BAAATE010000034.1"/>
</dbReference>
<accession>A0ABP6FJJ5</accession>
<gene>
    <name evidence="1" type="ORF">GCM10010412_082900</name>
</gene>
<dbReference type="Proteomes" id="UP001501666">
    <property type="component" value="Unassembled WGS sequence"/>
</dbReference>
<proteinExistence type="predicted"/>
<protein>
    <submittedName>
        <fullName evidence="1">Uncharacterized protein</fullName>
    </submittedName>
</protein>
<organism evidence="1 2">
    <name type="scientific">Nonomuraea recticatena</name>
    <dbReference type="NCBI Taxonomy" id="46178"/>
    <lineage>
        <taxon>Bacteria</taxon>
        <taxon>Bacillati</taxon>
        <taxon>Actinomycetota</taxon>
        <taxon>Actinomycetes</taxon>
        <taxon>Streptosporangiales</taxon>
        <taxon>Streptosporangiaceae</taxon>
        <taxon>Nonomuraea</taxon>
    </lineage>
</organism>
<name>A0ABP6FJJ5_9ACTN</name>
<keyword evidence="2" id="KW-1185">Reference proteome</keyword>
<reference evidence="2" key="1">
    <citation type="journal article" date="2019" name="Int. J. Syst. Evol. Microbiol.">
        <title>The Global Catalogue of Microorganisms (GCM) 10K type strain sequencing project: providing services to taxonomists for standard genome sequencing and annotation.</title>
        <authorList>
            <consortium name="The Broad Institute Genomics Platform"/>
            <consortium name="The Broad Institute Genome Sequencing Center for Infectious Disease"/>
            <person name="Wu L."/>
            <person name="Ma J."/>
        </authorList>
    </citation>
    <scope>NUCLEOTIDE SEQUENCE [LARGE SCALE GENOMIC DNA]</scope>
    <source>
        <strain evidence="2">JCM 6835</strain>
    </source>
</reference>